<comment type="subcellular location">
    <subcellularLocation>
        <location evidence="1">Cell membrane</location>
        <topology evidence="1">Multi-pass membrane protein</topology>
    </subcellularLocation>
</comment>
<evidence type="ECO:0000256" key="3">
    <source>
        <dbReference type="ARBA" id="ARBA00022692"/>
    </source>
</evidence>
<reference evidence="8 9" key="1">
    <citation type="journal article" date="2011" name="J. Bacteriol.">
        <title>Genome Sequence of the Probiotic Strain Bifidobacterium animalis subsp. lactis CNCM I-2494.</title>
        <authorList>
            <person name="Chervaux C."/>
            <person name="Grimaldi C."/>
            <person name="Bolotin A."/>
            <person name="Quinquis B."/>
            <person name="Legrain-Raspaud S."/>
            <person name="van Hylckama Vlieg J.E."/>
            <person name="Denariaz G."/>
            <person name="Smokvina T."/>
        </authorList>
    </citation>
    <scope>NUCLEOTIDE SEQUENCE [LARGE SCALE GENOMIC DNA]</scope>
    <source>
        <strain evidence="8 9">CNCM I-2494</strain>
    </source>
</reference>
<evidence type="ECO:0000256" key="6">
    <source>
        <dbReference type="SAM" id="Phobius"/>
    </source>
</evidence>
<accession>A0A806FPK5</accession>
<evidence type="ECO:0000256" key="1">
    <source>
        <dbReference type="ARBA" id="ARBA00004651"/>
    </source>
</evidence>
<organism evidence="8 9">
    <name type="scientific">Bifidobacterium animalis subsp. lactis CNCM I-2494</name>
    <dbReference type="NCBI Taxonomy" id="1042403"/>
    <lineage>
        <taxon>Bacteria</taxon>
        <taxon>Bacillati</taxon>
        <taxon>Actinomycetota</taxon>
        <taxon>Actinomycetes</taxon>
        <taxon>Bifidobacteriales</taxon>
        <taxon>Bifidobacteriaceae</taxon>
        <taxon>Bifidobacterium</taxon>
    </lineage>
</organism>
<feature type="transmembrane region" description="Helical" evidence="6">
    <location>
        <begin position="301"/>
        <end position="323"/>
    </location>
</feature>
<name>A0A806FPK5_BIFAN</name>
<dbReference type="InterPro" id="IPR051449">
    <property type="entry name" value="ABC-2_transporter_component"/>
</dbReference>
<sequence>MSTFRTCWRVLFAQRTMILVYIVYLSLMMFGLSWSIIQNLSNTDNSTTYETLRPEVAVVDRNGGVGSGFSDSLRKFLSKDCDLVDVGTTSQDLQTAAASNYADLIVIIPEHYVDDLAAAFTSDSAVPELQMVTSFTGAYGSLAKLQVEDFLNLTRMTALADAASSGSSVSVASLNAAAGSVIADLTGNADAYPQIAIAEDPAGTDDREANGRYAFQTMMDMGAYPMVAAMFTITAMTMGSFSGARVRRRMYASPQRTGSMLFQQFACCGLFGVLVSLFYLALALALPVAAGLPITGVDPRGFLLCALTMVAYSLTAAASGFMVSMIAVNSAAINAIANVYGLVIMFTSGMAFPVDLMPKVMIVIGKCTPGWWFCRSISAAMNSEGTVSVSNWFPGIALVLLFGVAFIALGLALSQMRRLRPNLAAPASTQLAEV</sequence>
<feature type="transmembrane region" description="Helical" evidence="6">
    <location>
        <begin position="265"/>
        <end position="289"/>
    </location>
</feature>
<feature type="transmembrane region" description="Helical" evidence="6">
    <location>
        <begin position="18"/>
        <end position="37"/>
    </location>
</feature>
<evidence type="ECO:0000256" key="2">
    <source>
        <dbReference type="ARBA" id="ARBA00022475"/>
    </source>
</evidence>
<dbReference type="GO" id="GO:0005886">
    <property type="term" value="C:plasma membrane"/>
    <property type="evidence" value="ECO:0007669"/>
    <property type="project" value="UniProtKB-SubCell"/>
</dbReference>
<keyword evidence="4 6" id="KW-1133">Transmembrane helix</keyword>
<dbReference type="KEGG" id="bnm:BALAC2494_00124"/>
<dbReference type="GeneID" id="29696696"/>
<dbReference type="PANTHER" id="PTHR30294">
    <property type="entry name" value="MEMBRANE COMPONENT OF ABC TRANSPORTER YHHJ-RELATED"/>
    <property type="match status" value="1"/>
</dbReference>
<feature type="transmembrane region" description="Helical" evidence="6">
    <location>
        <begin position="335"/>
        <end position="354"/>
    </location>
</feature>
<protein>
    <submittedName>
        <fullName evidence="8">Transporter</fullName>
    </submittedName>
</protein>
<dbReference type="EMBL" id="CP002915">
    <property type="protein sequence ID" value="AEK30576.1"/>
    <property type="molecule type" value="Genomic_DNA"/>
</dbReference>
<gene>
    <name evidence="8" type="ORF">BALAC2494_00124</name>
</gene>
<dbReference type="InterPro" id="IPR013525">
    <property type="entry name" value="ABC2_TM"/>
</dbReference>
<evidence type="ECO:0000313" key="8">
    <source>
        <dbReference type="EMBL" id="AEK30576.1"/>
    </source>
</evidence>
<proteinExistence type="predicted"/>
<evidence type="ECO:0000313" key="9">
    <source>
        <dbReference type="Proteomes" id="UP000008394"/>
    </source>
</evidence>
<keyword evidence="5 6" id="KW-0472">Membrane</keyword>
<dbReference type="PANTHER" id="PTHR30294:SF29">
    <property type="entry name" value="MULTIDRUG ABC TRANSPORTER PERMEASE YBHS-RELATED"/>
    <property type="match status" value="1"/>
</dbReference>
<evidence type="ECO:0000259" key="7">
    <source>
        <dbReference type="Pfam" id="PF12698"/>
    </source>
</evidence>
<dbReference type="RefSeq" id="WP_014483038.1">
    <property type="nucleotide sequence ID" value="NC_017215.1"/>
</dbReference>
<evidence type="ECO:0000256" key="5">
    <source>
        <dbReference type="ARBA" id="ARBA00023136"/>
    </source>
</evidence>
<feature type="transmembrane region" description="Helical" evidence="6">
    <location>
        <begin position="392"/>
        <end position="413"/>
    </location>
</feature>
<keyword evidence="2" id="KW-1003">Cell membrane</keyword>
<keyword evidence="3 6" id="KW-0812">Transmembrane</keyword>
<dbReference type="GO" id="GO:0140359">
    <property type="term" value="F:ABC-type transporter activity"/>
    <property type="evidence" value="ECO:0007669"/>
    <property type="project" value="InterPro"/>
</dbReference>
<dbReference type="Pfam" id="PF12698">
    <property type="entry name" value="ABC2_membrane_3"/>
    <property type="match status" value="1"/>
</dbReference>
<feature type="transmembrane region" description="Helical" evidence="6">
    <location>
        <begin position="222"/>
        <end position="244"/>
    </location>
</feature>
<dbReference type="Proteomes" id="UP000008394">
    <property type="component" value="Chromosome"/>
</dbReference>
<dbReference type="AlphaFoldDB" id="A0A806FPK5"/>
<feature type="domain" description="ABC-2 type transporter transmembrane" evidence="7">
    <location>
        <begin position="19"/>
        <end position="411"/>
    </location>
</feature>
<evidence type="ECO:0000256" key="4">
    <source>
        <dbReference type="ARBA" id="ARBA00022989"/>
    </source>
</evidence>